<evidence type="ECO:0000313" key="5">
    <source>
        <dbReference type="Proteomes" id="UP000030014"/>
    </source>
</evidence>
<protein>
    <submittedName>
        <fullName evidence="4">Spore gernimation protein KA</fullName>
    </submittedName>
</protein>
<dbReference type="GO" id="GO:0016020">
    <property type="term" value="C:membrane"/>
    <property type="evidence" value="ECO:0007669"/>
    <property type="project" value="InterPro"/>
</dbReference>
<keyword evidence="3" id="KW-1133">Transmembrane helix</keyword>
<dbReference type="PANTHER" id="PTHR22550:SF5">
    <property type="entry name" value="LEUCINE ZIPPER PROTEIN 4"/>
    <property type="match status" value="1"/>
</dbReference>
<keyword evidence="2 3" id="KW-0472">Membrane</keyword>
<proteinExistence type="inferred from homology"/>
<dbReference type="EMBL" id="JDRY01000008">
    <property type="protein sequence ID" value="KGN01236.1"/>
    <property type="molecule type" value="Genomic_DNA"/>
</dbReference>
<dbReference type="InterPro" id="IPR004995">
    <property type="entry name" value="Spore_Ger"/>
</dbReference>
<gene>
    <name evidence="4" type="ORF">Z955_01485</name>
</gene>
<dbReference type="Proteomes" id="UP000030014">
    <property type="component" value="Unassembled WGS sequence"/>
</dbReference>
<evidence type="ECO:0000256" key="3">
    <source>
        <dbReference type="SAM" id="Phobius"/>
    </source>
</evidence>
<comment type="similarity">
    <text evidence="1">Belongs to the GerABKA family.</text>
</comment>
<name>A0A0A0IP42_CLOBO</name>
<feature type="transmembrane region" description="Helical" evidence="3">
    <location>
        <begin position="402"/>
        <end position="420"/>
    </location>
</feature>
<accession>A0A0A0IP42</accession>
<sequence length="511" mass="57545">MSKASDNIHDKDTVTTLREEVQQYDLKKSLKENIDLFKNKIFNNDATIVYRKLQNKKSPLKFCLIFIDAMTDNKIINDSVIDKIINKDFTYKSQNILDYIKSEVITVDNVTKTDEMEVILNGLLYGESLLLIDGVDKALLIDTKGWETRAISEPQAETVVRGPREGFNESIGTNISLIRRRIISSNLKFEMKEIGARTKTKICIVYMDNIANPKIIEELKLRLDDIDIEGFFSSEVIKELIKDAHLSTFKTVGTTERPDVIASKLLQGRVGILCDGAPVALSVPFLFIENFQVNEDYYNNFIYASLNRLLRILAFIITVGTPGIYVAFTTFHKEMIPTKLVLSIYSAKEGVPLPTAVEAMAMLIVFEIIREAGIRLPKHVGAAVSIAGTLVLGDAAVNAKFVSAPIVIVTAITGISELVLHDMESALLVSRIVFLLLASMLGLYGIIFGVMGLTIHLMSIKSFGIPYMLKLVYLNKYDIRDTAIRVPWWNLKYRTMFVAKDNIRLKKRKKQ</sequence>
<dbReference type="RefSeq" id="WP_039259005.1">
    <property type="nucleotide sequence ID" value="NZ_JDRY01000008.1"/>
</dbReference>
<feature type="transmembrane region" description="Helical" evidence="3">
    <location>
        <begin position="309"/>
        <end position="331"/>
    </location>
</feature>
<dbReference type="GO" id="GO:0009847">
    <property type="term" value="P:spore germination"/>
    <property type="evidence" value="ECO:0007669"/>
    <property type="project" value="InterPro"/>
</dbReference>
<keyword evidence="3" id="KW-0812">Transmembrane</keyword>
<dbReference type="InterPro" id="IPR050768">
    <property type="entry name" value="UPF0353/GerABKA_families"/>
</dbReference>
<dbReference type="Pfam" id="PF03323">
    <property type="entry name" value="GerA"/>
    <property type="match status" value="1"/>
</dbReference>
<dbReference type="PIRSF" id="PIRSF005690">
    <property type="entry name" value="GerBA"/>
    <property type="match status" value="1"/>
</dbReference>
<feature type="transmembrane region" description="Helical" evidence="3">
    <location>
        <begin position="432"/>
        <end position="458"/>
    </location>
</feature>
<dbReference type="AlphaFoldDB" id="A0A0A0IP42"/>
<evidence type="ECO:0000256" key="1">
    <source>
        <dbReference type="ARBA" id="ARBA00005278"/>
    </source>
</evidence>
<comment type="caution">
    <text evidence="4">The sequence shown here is derived from an EMBL/GenBank/DDBJ whole genome shotgun (WGS) entry which is preliminary data.</text>
</comment>
<evidence type="ECO:0000256" key="2">
    <source>
        <dbReference type="ARBA" id="ARBA00023136"/>
    </source>
</evidence>
<evidence type="ECO:0000313" key="4">
    <source>
        <dbReference type="EMBL" id="KGN01236.1"/>
    </source>
</evidence>
<dbReference type="PANTHER" id="PTHR22550">
    <property type="entry name" value="SPORE GERMINATION PROTEIN"/>
    <property type="match status" value="1"/>
</dbReference>
<reference evidence="4 5" key="1">
    <citation type="submission" date="2014-01" db="EMBL/GenBank/DDBJ databases">
        <title>Plasmidome dynamics in the species complex Clostridium novyi sensu lato converts strains of independent lineages into distinctly different pathogens.</title>
        <authorList>
            <person name="Skarin H."/>
            <person name="Segerman B."/>
        </authorList>
    </citation>
    <scope>NUCLEOTIDE SEQUENCE [LARGE SCALE GENOMIC DNA]</scope>
    <source>
        <strain evidence="4 5">DC5</strain>
    </source>
</reference>
<organism evidence="4 5">
    <name type="scientific">Clostridium botulinum C/D str. DC5</name>
    <dbReference type="NCBI Taxonomy" id="1443128"/>
    <lineage>
        <taxon>Bacteria</taxon>
        <taxon>Bacillati</taxon>
        <taxon>Bacillota</taxon>
        <taxon>Clostridia</taxon>
        <taxon>Eubacteriales</taxon>
        <taxon>Clostridiaceae</taxon>
        <taxon>Clostridium</taxon>
    </lineage>
</organism>